<keyword evidence="1" id="KW-0808">Transferase</keyword>
<comment type="caution">
    <text evidence="1">The sequence shown here is derived from an EMBL/GenBank/DDBJ whole genome shotgun (WGS) entry which is preliminary data.</text>
</comment>
<gene>
    <name evidence="1" type="ORF">ACFSFW_23675</name>
</gene>
<evidence type="ECO:0000313" key="1">
    <source>
        <dbReference type="EMBL" id="MFD1781651.1"/>
    </source>
</evidence>
<organism evidence="1 2">
    <name type="scientific">Fredinandcohnia salidurans</name>
    <dbReference type="NCBI Taxonomy" id="2595041"/>
    <lineage>
        <taxon>Bacteria</taxon>
        <taxon>Bacillati</taxon>
        <taxon>Bacillota</taxon>
        <taxon>Bacilli</taxon>
        <taxon>Bacillales</taxon>
        <taxon>Bacillaceae</taxon>
        <taxon>Fredinandcohnia</taxon>
    </lineage>
</organism>
<proteinExistence type="predicted"/>
<sequence length="203" mass="24230">MLQKQMKKYISSELMSEEKQVAVFQEEKEYIERYELISHDVTLIEKDPTTRFREAYIERCDKETEETLSKESFGFLEHPIDYLEKHKNEFLYFESKWLELIGVDAIAFEVNDVFGTYDVMVGLKLQKKFESPLKENLRKELRGDEAKFVLMFNQGDGLWDLNFALNYVNGFKEEMSLEEAYRLIYRFLFTLVERTEEGNSDVI</sequence>
<dbReference type="GO" id="GO:0008483">
    <property type="term" value="F:transaminase activity"/>
    <property type="evidence" value="ECO:0007669"/>
    <property type="project" value="UniProtKB-KW"/>
</dbReference>
<protein>
    <submittedName>
        <fullName evidence="1">Branched-chain amino acid aminotransferase</fullName>
    </submittedName>
</protein>
<reference evidence="2" key="1">
    <citation type="journal article" date="2019" name="Int. J. Syst. Evol. Microbiol.">
        <title>The Global Catalogue of Microorganisms (GCM) 10K type strain sequencing project: providing services to taxonomists for standard genome sequencing and annotation.</title>
        <authorList>
            <consortium name="The Broad Institute Genomics Platform"/>
            <consortium name="The Broad Institute Genome Sequencing Center for Infectious Disease"/>
            <person name="Wu L."/>
            <person name="Ma J."/>
        </authorList>
    </citation>
    <scope>NUCLEOTIDE SEQUENCE [LARGE SCALE GENOMIC DNA]</scope>
    <source>
        <strain evidence="2">CCUG 15531</strain>
    </source>
</reference>
<dbReference type="RefSeq" id="WP_388042087.1">
    <property type="nucleotide sequence ID" value="NZ_JBHUEK010000034.1"/>
</dbReference>
<keyword evidence="2" id="KW-1185">Reference proteome</keyword>
<keyword evidence="1" id="KW-0032">Aminotransferase</keyword>
<dbReference type="Proteomes" id="UP001597227">
    <property type="component" value="Unassembled WGS sequence"/>
</dbReference>
<evidence type="ECO:0000313" key="2">
    <source>
        <dbReference type="Proteomes" id="UP001597227"/>
    </source>
</evidence>
<name>A0ABW4MV69_9BACI</name>
<accession>A0ABW4MV69</accession>
<dbReference type="EMBL" id="JBHUEK010000034">
    <property type="protein sequence ID" value="MFD1781651.1"/>
    <property type="molecule type" value="Genomic_DNA"/>
</dbReference>